<gene>
    <name evidence="1" type="ORF">QCN29_34055</name>
</gene>
<dbReference type="Proteomes" id="UP001223144">
    <property type="component" value="Unassembled WGS sequence"/>
</dbReference>
<sequence length="159" mass="17383">MPQKAARVTVIMPDGQELRARLYERRRAAVGWQYRVGITCWAAGSSGRTEPAEQSVWLDARHVRPLEGGDYSCIPTLAAPTADGRQAWTVQDLPHRPGHPGARLIHVIGCQPHAAPITLDQALDILRQPRTVPCRECNAATSLPTATDPQLTQPDRSAP</sequence>
<evidence type="ECO:0000313" key="1">
    <source>
        <dbReference type="EMBL" id="MDH2393700.1"/>
    </source>
</evidence>
<name>A0ABT6HZ56_9ACTN</name>
<reference evidence="1 2" key="1">
    <citation type="submission" date="2023-04" db="EMBL/GenBank/DDBJ databases">
        <title>Streptomyces chengmaiensis sp. nov. isolated from the stem of mangrove plant in Hainan.</title>
        <authorList>
            <person name="Huang X."/>
            <person name="Zhou S."/>
            <person name="Chu X."/>
            <person name="Xie Y."/>
            <person name="Lin Y."/>
        </authorList>
    </citation>
    <scope>NUCLEOTIDE SEQUENCE [LARGE SCALE GENOMIC DNA]</scope>
    <source>
        <strain evidence="1 2">HNM0663</strain>
    </source>
</reference>
<dbReference type="RefSeq" id="WP_279933029.1">
    <property type="nucleotide sequence ID" value="NZ_JARWBG010000079.1"/>
</dbReference>
<dbReference type="Pfam" id="PF19746">
    <property type="entry name" value="DUF6233"/>
    <property type="match status" value="1"/>
</dbReference>
<protein>
    <submittedName>
        <fullName evidence="1">DUF6233 domain-containing protein</fullName>
    </submittedName>
</protein>
<accession>A0ABT6HZ56</accession>
<organism evidence="1 2">
    <name type="scientific">Streptomyces chengmaiensis</name>
    <dbReference type="NCBI Taxonomy" id="3040919"/>
    <lineage>
        <taxon>Bacteria</taxon>
        <taxon>Bacillati</taxon>
        <taxon>Actinomycetota</taxon>
        <taxon>Actinomycetes</taxon>
        <taxon>Kitasatosporales</taxon>
        <taxon>Streptomycetaceae</taxon>
        <taxon>Streptomyces</taxon>
    </lineage>
</organism>
<comment type="caution">
    <text evidence="1">The sequence shown here is derived from an EMBL/GenBank/DDBJ whole genome shotgun (WGS) entry which is preliminary data.</text>
</comment>
<evidence type="ECO:0000313" key="2">
    <source>
        <dbReference type="Proteomes" id="UP001223144"/>
    </source>
</evidence>
<dbReference type="EMBL" id="JARWBG010000079">
    <property type="protein sequence ID" value="MDH2393700.1"/>
    <property type="molecule type" value="Genomic_DNA"/>
</dbReference>
<keyword evidence="2" id="KW-1185">Reference proteome</keyword>
<dbReference type="InterPro" id="IPR046200">
    <property type="entry name" value="DUF6233"/>
</dbReference>
<proteinExistence type="predicted"/>